<accession>A0A328AMM9</accession>
<dbReference type="InterPro" id="IPR050595">
    <property type="entry name" value="Bact_response_regulator"/>
</dbReference>
<dbReference type="InterPro" id="IPR001789">
    <property type="entry name" value="Sig_transdc_resp-reg_receiver"/>
</dbReference>
<dbReference type="SMART" id="SM00448">
    <property type="entry name" value="REC"/>
    <property type="match status" value="1"/>
</dbReference>
<dbReference type="PANTHER" id="PTHR44591">
    <property type="entry name" value="STRESS RESPONSE REGULATOR PROTEIN 1"/>
    <property type="match status" value="1"/>
</dbReference>
<proteinExistence type="predicted"/>
<sequence>MAPMLQRVLIADPHTANARMVGELIRSMVRCQVWAAPTTDKALKLAGSVEPDIIFVEMSAGEMDGVAFTRKLRRSRLSCRQAPVIMMCGEATAAKILAARDCGVHEFLRKPFTVKDLVRRLEAVTLRPRDWVEAVDYVGPDRRRFNSGDYKGPLKRRSDAPATPDAARVSQALKIVRSAIASVDKDPAQALRALQTQATDLQKAGVKAGDMKLTTTAVDFNRYLAEVEKAGGFDKAELAKKAAPLLAYLPKDGSGSAAA</sequence>
<name>A0A328AMM9_9CAUL</name>
<organism evidence="4 5">
    <name type="scientific">Phenylobacterium soli</name>
    <dbReference type="NCBI Taxonomy" id="2170551"/>
    <lineage>
        <taxon>Bacteria</taxon>
        <taxon>Pseudomonadati</taxon>
        <taxon>Pseudomonadota</taxon>
        <taxon>Alphaproteobacteria</taxon>
        <taxon>Caulobacterales</taxon>
        <taxon>Caulobacteraceae</taxon>
        <taxon>Phenylobacterium</taxon>
    </lineage>
</organism>
<dbReference type="AlphaFoldDB" id="A0A328AMM9"/>
<dbReference type="PANTHER" id="PTHR44591:SF3">
    <property type="entry name" value="RESPONSE REGULATORY DOMAIN-CONTAINING PROTEIN"/>
    <property type="match status" value="1"/>
</dbReference>
<dbReference type="CDD" id="cd00156">
    <property type="entry name" value="REC"/>
    <property type="match status" value="1"/>
</dbReference>
<protein>
    <submittedName>
        <fullName evidence="4">Response regulator</fullName>
    </submittedName>
</protein>
<dbReference type="EMBL" id="QFYQ01000001">
    <property type="protein sequence ID" value="RAK56150.1"/>
    <property type="molecule type" value="Genomic_DNA"/>
</dbReference>
<dbReference type="Proteomes" id="UP000249254">
    <property type="component" value="Unassembled WGS sequence"/>
</dbReference>
<reference evidence="5" key="1">
    <citation type="submission" date="2018-05" db="EMBL/GenBank/DDBJ databases">
        <authorList>
            <person name="Li X."/>
        </authorList>
    </citation>
    <scope>NUCLEOTIDE SEQUENCE [LARGE SCALE GENOMIC DNA]</scope>
    <source>
        <strain evidence="5">LX32</strain>
    </source>
</reference>
<dbReference type="SUPFAM" id="SSF52172">
    <property type="entry name" value="CheY-like"/>
    <property type="match status" value="1"/>
</dbReference>
<keyword evidence="1" id="KW-0597">Phosphoprotein</keyword>
<keyword evidence="5" id="KW-1185">Reference proteome</keyword>
<dbReference type="InterPro" id="IPR011006">
    <property type="entry name" value="CheY-like_superfamily"/>
</dbReference>
<dbReference type="Gene3D" id="3.40.50.2300">
    <property type="match status" value="1"/>
</dbReference>
<feature type="domain" description="Response regulatory" evidence="3">
    <location>
        <begin position="7"/>
        <end position="125"/>
    </location>
</feature>
<dbReference type="Pfam" id="PF00072">
    <property type="entry name" value="Response_reg"/>
    <property type="match status" value="1"/>
</dbReference>
<dbReference type="PROSITE" id="PS50110">
    <property type="entry name" value="RESPONSE_REGULATORY"/>
    <property type="match status" value="1"/>
</dbReference>
<evidence type="ECO:0000259" key="3">
    <source>
        <dbReference type="PROSITE" id="PS50110"/>
    </source>
</evidence>
<dbReference type="OrthoDB" id="9786548at2"/>
<dbReference type="GO" id="GO:0000160">
    <property type="term" value="P:phosphorelay signal transduction system"/>
    <property type="evidence" value="ECO:0007669"/>
    <property type="project" value="InterPro"/>
</dbReference>
<evidence type="ECO:0000313" key="4">
    <source>
        <dbReference type="EMBL" id="RAK56150.1"/>
    </source>
</evidence>
<evidence type="ECO:0000256" key="1">
    <source>
        <dbReference type="ARBA" id="ARBA00022553"/>
    </source>
</evidence>
<evidence type="ECO:0000313" key="5">
    <source>
        <dbReference type="Proteomes" id="UP000249254"/>
    </source>
</evidence>
<comment type="caution">
    <text evidence="2">Lacks conserved residue(s) required for the propagation of feature annotation.</text>
</comment>
<evidence type="ECO:0000256" key="2">
    <source>
        <dbReference type="PROSITE-ProRule" id="PRU00169"/>
    </source>
</evidence>
<gene>
    <name evidence="4" type="ORF">DJ017_00225</name>
</gene>
<comment type="caution">
    <text evidence="4">The sequence shown here is derived from an EMBL/GenBank/DDBJ whole genome shotgun (WGS) entry which is preliminary data.</text>
</comment>